<reference evidence="1 2" key="1">
    <citation type="journal article" date="2016" name="Nat. Commun.">
        <title>Thousands of microbial genomes shed light on interconnected biogeochemical processes in an aquifer system.</title>
        <authorList>
            <person name="Anantharaman K."/>
            <person name="Brown C.T."/>
            <person name="Hug L.A."/>
            <person name="Sharon I."/>
            <person name="Castelle C.J."/>
            <person name="Probst A.J."/>
            <person name="Thomas B.C."/>
            <person name="Singh A."/>
            <person name="Wilkins M.J."/>
            <person name="Karaoz U."/>
            <person name="Brodie E.L."/>
            <person name="Williams K.H."/>
            <person name="Hubbard S.S."/>
            <person name="Banfield J.F."/>
        </authorList>
    </citation>
    <scope>NUCLEOTIDE SEQUENCE [LARGE SCALE GENOMIC DNA]</scope>
</reference>
<protein>
    <submittedName>
        <fullName evidence="1">Uncharacterized protein</fullName>
    </submittedName>
</protein>
<organism evidence="1 2">
    <name type="scientific">Candidatus Liptonbacteria bacterium RIFCSPLOWO2_01_FULL_53_13</name>
    <dbReference type="NCBI Taxonomy" id="1798651"/>
    <lineage>
        <taxon>Bacteria</taxon>
        <taxon>Candidatus Liptoniibacteriota</taxon>
    </lineage>
</organism>
<sequence>MKEFGGHIGRKYARIDLEGRKVLREGRGRINEFPLAEALEGWKHTFSITAEFDSAANQEIQRRILDILANMENELGVSLLLASRDFPLHATIQNGIFEGEDGAKEKKIFQELAGDEGIIQSEKEITGIFVIFKYLLIDKGNILLTASEIPEAIIEARNRASHEYMAKGLRPLPMEHILHLTLARIVGKPPQGAEKAFNDYQQRLVQLRHAISASPISARIEKVKKGRASDTFSPQ</sequence>
<comment type="caution">
    <text evidence="1">The sequence shown here is derived from an EMBL/GenBank/DDBJ whole genome shotgun (WGS) entry which is preliminary data.</text>
</comment>
<evidence type="ECO:0000313" key="1">
    <source>
        <dbReference type="EMBL" id="OGZ01641.1"/>
    </source>
</evidence>
<evidence type="ECO:0000313" key="2">
    <source>
        <dbReference type="Proteomes" id="UP000178348"/>
    </source>
</evidence>
<dbReference type="Proteomes" id="UP000178348">
    <property type="component" value="Unassembled WGS sequence"/>
</dbReference>
<accession>A0A1G2CLV6</accession>
<gene>
    <name evidence="1" type="ORF">A2946_02100</name>
</gene>
<name>A0A1G2CLV6_9BACT</name>
<proteinExistence type="predicted"/>
<dbReference type="EMBL" id="MHLB01000034">
    <property type="protein sequence ID" value="OGZ01641.1"/>
    <property type="molecule type" value="Genomic_DNA"/>
</dbReference>
<dbReference type="AlphaFoldDB" id="A0A1G2CLV6"/>